<evidence type="ECO:0000256" key="4">
    <source>
        <dbReference type="ARBA" id="ARBA00012388"/>
    </source>
</evidence>
<evidence type="ECO:0000256" key="3">
    <source>
        <dbReference type="ARBA" id="ARBA00008593"/>
    </source>
</evidence>
<evidence type="ECO:0000259" key="10">
    <source>
        <dbReference type="Pfam" id="PF22600"/>
    </source>
</evidence>
<keyword evidence="12" id="KW-1185">Reference proteome</keyword>
<dbReference type="GO" id="GO:0031123">
    <property type="term" value="P:RNA 3'-end processing"/>
    <property type="evidence" value="ECO:0007669"/>
    <property type="project" value="TreeGrafter"/>
</dbReference>
<keyword evidence="7" id="KW-0460">Magnesium</keyword>
<evidence type="ECO:0000313" key="12">
    <source>
        <dbReference type="Proteomes" id="UP000738349"/>
    </source>
</evidence>
<evidence type="ECO:0000256" key="6">
    <source>
        <dbReference type="ARBA" id="ARBA00022723"/>
    </source>
</evidence>
<evidence type="ECO:0000256" key="1">
    <source>
        <dbReference type="ARBA" id="ARBA00001936"/>
    </source>
</evidence>
<comment type="cofactor">
    <cofactor evidence="2">
        <name>Mg(2+)</name>
        <dbReference type="ChEBI" id="CHEBI:18420"/>
    </cofactor>
</comment>
<feature type="compositionally biased region" description="Low complexity" evidence="8">
    <location>
        <begin position="27"/>
        <end position="39"/>
    </location>
</feature>
<gene>
    <name evidence="11" type="ORF">EDB81DRAFT_906352</name>
</gene>
<name>A0A9P9E641_9HYPO</name>
<comment type="caution">
    <text evidence="11">The sequence shown here is derived from an EMBL/GenBank/DDBJ whole genome shotgun (WGS) entry which is preliminary data.</text>
</comment>
<evidence type="ECO:0000313" key="11">
    <source>
        <dbReference type="EMBL" id="KAH7131262.1"/>
    </source>
</evidence>
<feature type="domain" description="PAP-associated" evidence="9">
    <location>
        <begin position="318"/>
        <end position="371"/>
    </location>
</feature>
<dbReference type="EC" id="2.7.7.19" evidence="4"/>
<dbReference type="EMBL" id="JAGMUV010000017">
    <property type="protein sequence ID" value="KAH7131262.1"/>
    <property type="molecule type" value="Genomic_DNA"/>
</dbReference>
<evidence type="ECO:0000256" key="7">
    <source>
        <dbReference type="ARBA" id="ARBA00022842"/>
    </source>
</evidence>
<dbReference type="InterPro" id="IPR054708">
    <property type="entry name" value="MTPAP-like_central"/>
</dbReference>
<dbReference type="Pfam" id="PF03828">
    <property type="entry name" value="PAP_assoc"/>
    <property type="match status" value="1"/>
</dbReference>
<evidence type="ECO:0000256" key="2">
    <source>
        <dbReference type="ARBA" id="ARBA00001946"/>
    </source>
</evidence>
<feature type="domain" description="Poly(A) RNA polymerase mitochondrial-like central palm" evidence="10">
    <location>
        <begin position="113"/>
        <end position="182"/>
    </location>
</feature>
<dbReference type="Gene3D" id="3.30.460.10">
    <property type="entry name" value="Beta Polymerase, domain 2"/>
    <property type="match status" value="1"/>
</dbReference>
<accession>A0A9P9E641</accession>
<dbReference type="AlphaFoldDB" id="A0A9P9E641"/>
<dbReference type="PANTHER" id="PTHR12271">
    <property type="entry name" value="POLY A POLYMERASE CID PAP -RELATED"/>
    <property type="match status" value="1"/>
</dbReference>
<dbReference type="Pfam" id="PF22600">
    <property type="entry name" value="MTPAP-like_central"/>
    <property type="match status" value="2"/>
</dbReference>
<dbReference type="InterPro" id="IPR043519">
    <property type="entry name" value="NT_sf"/>
</dbReference>
<dbReference type="GO" id="GO:1990817">
    <property type="term" value="F:poly(A) RNA polymerase activity"/>
    <property type="evidence" value="ECO:0007669"/>
    <property type="project" value="UniProtKB-EC"/>
</dbReference>
<dbReference type="Proteomes" id="UP000738349">
    <property type="component" value="Unassembled WGS sequence"/>
</dbReference>
<evidence type="ECO:0000259" key="9">
    <source>
        <dbReference type="Pfam" id="PF03828"/>
    </source>
</evidence>
<dbReference type="PANTHER" id="PTHR12271:SF113">
    <property type="entry name" value="POLY(A) RNA POLYMERASE CID11"/>
    <property type="match status" value="1"/>
</dbReference>
<comment type="similarity">
    <text evidence="3">Belongs to the DNA polymerase type-B-like family.</text>
</comment>
<feature type="domain" description="Poly(A) RNA polymerase mitochondrial-like central palm" evidence="10">
    <location>
        <begin position="186"/>
        <end position="235"/>
    </location>
</feature>
<keyword evidence="6" id="KW-0479">Metal-binding</keyword>
<feature type="compositionally biased region" description="Polar residues" evidence="8">
    <location>
        <begin position="16"/>
        <end position="26"/>
    </location>
</feature>
<dbReference type="GO" id="GO:0046872">
    <property type="term" value="F:metal ion binding"/>
    <property type="evidence" value="ECO:0007669"/>
    <property type="project" value="UniProtKB-KW"/>
</dbReference>
<dbReference type="InterPro" id="IPR002058">
    <property type="entry name" value="PAP_assoc"/>
</dbReference>
<dbReference type="SUPFAM" id="SSF81301">
    <property type="entry name" value="Nucleotidyltransferase"/>
    <property type="match status" value="1"/>
</dbReference>
<protein>
    <recommendedName>
        <fullName evidence="4">polynucleotide adenylyltransferase</fullName>
        <ecNumber evidence="4">2.7.7.19</ecNumber>
    </recommendedName>
</protein>
<proteinExistence type="inferred from homology"/>
<evidence type="ECO:0000256" key="5">
    <source>
        <dbReference type="ARBA" id="ARBA00022679"/>
    </source>
</evidence>
<feature type="region of interest" description="Disordered" evidence="8">
    <location>
        <begin position="1"/>
        <end position="40"/>
    </location>
</feature>
<reference evidence="11" key="1">
    <citation type="journal article" date="2021" name="Nat. Commun.">
        <title>Genetic determinants of endophytism in the Arabidopsis root mycobiome.</title>
        <authorList>
            <person name="Mesny F."/>
            <person name="Miyauchi S."/>
            <person name="Thiergart T."/>
            <person name="Pickel B."/>
            <person name="Atanasova L."/>
            <person name="Karlsson M."/>
            <person name="Huettel B."/>
            <person name="Barry K.W."/>
            <person name="Haridas S."/>
            <person name="Chen C."/>
            <person name="Bauer D."/>
            <person name="Andreopoulos W."/>
            <person name="Pangilinan J."/>
            <person name="LaButti K."/>
            <person name="Riley R."/>
            <person name="Lipzen A."/>
            <person name="Clum A."/>
            <person name="Drula E."/>
            <person name="Henrissat B."/>
            <person name="Kohler A."/>
            <person name="Grigoriev I.V."/>
            <person name="Martin F.M."/>
            <person name="Hacquard S."/>
        </authorList>
    </citation>
    <scope>NUCLEOTIDE SEQUENCE</scope>
    <source>
        <strain evidence="11">MPI-CAGE-AT-0147</strain>
    </source>
</reference>
<dbReference type="GO" id="GO:0010605">
    <property type="term" value="P:negative regulation of macromolecule metabolic process"/>
    <property type="evidence" value="ECO:0007669"/>
    <property type="project" value="UniProtKB-ARBA"/>
</dbReference>
<sequence length="398" mass="45312">MAAGHVDPSHPLSSRPAHQSTQSSKATIRSASSDSFTSTSHRHVRDFSFESQELSASATQHDSLPLAPCMFEVLGRYTSSQRRMPYSIEPDRLGNVDTSRITSKFSEDRERKLTTNMRELYDRVLPTPEVEKKRQKLVTKLQKLLNDERPEHNFRAQLFGSSGNLLCLDDSDVGICITTEWKKFNGVYGMEKVTCVSSEKVPIVKIWDPELKLACDMTVNGIQALQSTLMVRAYAEIGPRVRPLAMIIKYWTRRRIIGDASKLVIWDLKFLHMDTDDYRLPSIAKSPILPPLHSDGHKSDFTNDLGTLCRFGEHNKESLGYLLFQFFKFYAHDFDYGKNVLSVRLGKVITKMQKKWNVPSNNMLCVEEPFNIIGNRGNTADDTAFRGLHLELRGLCFN</sequence>
<organism evidence="11 12">
    <name type="scientific">Dactylonectria macrodidyma</name>
    <dbReference type="NCBI Taxonomy" id="307937"/>
    <lineage>
        <taxon>Eukaryota</taxon>
        <taxon>Fungi</taxon>
        <taxon>Dikarya</taxon>
        <taxon>Ascomycota</taxon>
        <taxon>Pezizomycotina</taxon>
        <taxon>Sordariomycetes</taxon>
        <taxon>Hypocreomycetidae</taxon>
        <taxon>Hypocreales</taxon>
        <taxon>Nectriaceae</taxon>
        <taxon>Dactylonectria</taxon>
    </lineage>
</organism>
<dbReference type="CDD" id="cd05402">
    <property type="entry name" value="NT_PAP_TUTase"/>
    <property type="match status" value="1"/>
</dbReference>
<dbReference type="Gene3D" id="1.10.1410.10">
    <property type="match status" value="1"/>
</dbReference>
<dbReference type="OrthoDB" id="2274644at2759"/>
<evidence type="ECO:0000256" key="8">
    <source>
        <dbReference type="SAM" id="MobiDB-lite"/>
    </source>
</evidence>
<keyword evidence="5" id="KW-0808">Transferase</keyword>
<dbReference type="SUPFAM" id="SSF81631">
    <property type="entry name" value="PAP/OAS1 substrate-binding domain"/>
    <property type="match status" value="1"/>
</dbReference>
<comment type="cofactor">
    <cofactor evidence="1">
        <name>Mn(2+)</name>
        <dbReference type="ChEBI" id="CHEBI:29035"/>
    </cofactor>
</comment>